<reference evidence="1 2" key="1">
    <citation type="submission" date="2020-08" db="EMBL/GenBank/DDBJ databases">
        <title>Cohnella phylogeny.</title>
        <authorList>
            <person name="Dunlap C."/>
        </authorList>
    </citation>
    <scope>NUCLEOTIDE SEQUENCE [LARGE SCALE GENOMIC DNA]</scope>
    <source>
        <strain evidence="1 2">DSM 103658</strain>
    </source>
</reference>
<proteinExistence type="predicted"/>
<comment type="caution">
    <text evidence="1">The sequence shown here is derived from an EMBL/GenBank/DDBJ whole genome shotgun (WGS) entry which is preliminary data.</text>
</comment>
<gene>
    <name evidence="1" type="ORF">H4Q31_15360</name>
</gene>
<evidence type="ECO:0008006" key="3">
    <source>
        <dbReference type="Google" id="ProtNLM"/>
    </source>
</evidence>
<keyword evidence="2" id="KW-1185">Reference proteome</keyword>
<dbReference type="EMBL" id="JACJVN010000057">
    <property type="protein sequence ID" value="MBB6678667.1"/>
    <property type="molecule type" value="Genomic_DNA"/>
</dbReference>
<protein>
    <recommendedName>
        <fullName evidence="3">DUF2140 family protein</fullName>
    </recommendedName>
</protein>
<dbReference type="Proteomes" id="UP000574133">
    <property type="component" value="Unassembled WGS sequence"/>
</dbReference>
<dbReference type="RefSeq" id="WP_185179925.1">
    <property type="nucleotide sequence ID" value="NZ_CBCSEP010000006.1"/>
</dbReference>
<evidence type="ECO:0000313" key="1">
    <source>
        <dbReference type="EMBL" id="MBB6678667.1"/>
    </source>
</evidence>
<dbReference type="AlphaFoldDB" id="A0A841TI94"/>
<organism evidence="1 2">
    <name type="scientific">Cohnella lubricantis</name>
    <dbReference type="NCBI Taxonomy" id="2163172"/>
    <lineage>
        <taxon>Bacteria</taxon>
        <taxon>Bacillati</taxon>
        <taxon>Bacillota</taxon>
        <taxon>Bacilli</taxon>
        <taxon>Bacillales</taxon>
        <taxon>Paenibacillaceae</taxon>
        <taxon>Cohnella</taxon>
    </lineage>
</organism>
<accession>A0A841TI94</accession>
<sequence>MRKLLAALIILILLLGGAAAFAYWYVSPPQQLGLDYEEVPLRSRALDMARRMSPELVLTEADVNNLGRQQVAAHRNYQPDVELTGARFRLEGGKLVADVTAKWKDRVPVGLQLTYRLRWASPNLIAQVEEAKLKNVGLPAEAFDDIVIPLGNELPEPLHVNDIRIESDQLVVEFRKPSLQDLRSLLG</sequence>
<name>A0A841TI94_9BACL</name>
<evidence type="ECO:0000313" key="2">
    <source>
        <dbReference type="Proteomes" id="UP000574133"/>
    </source>
</evidence>